<evidence type="ECO:0000313" key="1">
    <source>
        <dbReference type="EMBL" id="OIJ98169.1"/>
    </source>
</evidence>
<evidence type="ECO:0000313" key="2">
    <source>
        <dbReference type="Proteomes" id="UP000179642"/>
    </source>
</evidence>
<dbReference type="AlphaFoldDB" id="A0A1S2PWH5"/>
<reference evidence="1 2" key="1">
    <citation type="submission" date="2016-10" db="EMBL/GenBank/DDBJ databases">
        <title>Genome sequence of Streptomyces sp. MUSC 1.</title>
        <authorList>
            <person name="Lee L.-H."/>
            <person name="Ser H.-L."/>
            <person name="Law J.W.-F."/>
        </authorList>
    </citation>
    <scope>NUCLEOTIDE SEQUENCE [LARGE SCALE GENOMIC DNA]</scope>
    <source>
        <strain evidence="1 2">MUSC 1</strain>
    </source>
</reference>
<proteinExistence type="predicted"/>
<protein>
    <submittedName>
        <fullName evidence="1">Uncharacterized protein</fullName>
    </submittedName>
</protein>
<dbReference type="Proteomes" id="UP000179642">
    <property type="component" value="Unassembled WGS sequence"/>
</dbReference>
<keyword evidence="2" id="KW-1185">Reference proteome</keyword>
<sequence>MTTNQVGGEYSLTYTISVHRGFSDQFSAIGAVKKEVSVQKSQGLDIRMPTRQVLHVIQHDFP</sequence>
<organism evidence="1 2">
    <name type="scientific">Streptomyces monashensis</name>
    <dbReference type="NCBI Taxonomy" id="1678012"/>
    <lineage>
        <taxon>Bacteria</taxon>
        <taxon>Bacillati</taxon>
        <taxon>Actinomycetota</taxon>
        <taxon>Actinomycetes</taxon>
        <taxon>Kitasatosporales</taxon>
        <taxon>Streptomycetaceae</taxon>
        <taxon>Streptomyces</taxon>
    </lineage>
</organism>
<accession>A0A1S2PWH5</accession>
<name>A0A1S2PWH5_9ACTN</name>
<comment type="caution">
    <text evidence="1">The sequence shown here is derived from an EMBL/GenBank/DDBJ whole genome shotgun (WGS) entry which is preliminary data.</text>
</comment>
<dbReference type="EMBL" id="MLYO01000055">
    <property type="protein sequence ID" value="OIJ98169.1"/>
    <property type="molecule type" value="Genomic_DNA"/>
</dbReference>
<gene>
    <name evidence="1" type="ORF">BIV23_29885</name>
</gene>